<feature type="signal peptide" evidence="1">
    <location>
        <begin position="1"/>
        <end position="18"/>
    </location>
</feature>
<keyword evidence="3" id="KW-1185">Reference proteome</keyword>
<keyword evidence="1" id="KW-0732">Signal</keyword>
<dbReference type="InParanoid" id="A0A259TWG2"/>
<organism evidence="2 3">
    <name type="scientific">Rubricoccus marinus</name>
    <dbReference type="NCBI Taxonomy" id="716817"/>
    <lineage>
        <taxon>Bacteria</taxon>
        <taxon>Pseudomonadati</taxon>
        <taxon>Rhodothermota</taxon>
        <taxon>Rhodothermia</taxon>
        <taxon>Rhodothermales</taxon>
        <taxon>Rubricoccaceae</taxon>
        <taxon>Rubricoccus</taxon>
    </lineage>
</organism>
<comment type="caution">
    <text evidence="2">The sequence shown here is derived from an EMBL/GenBank/DDBJ whole genome shotgun (WGS) entry which is preliminary data.</text>
</comment>
<dbReference type="Proteomes" id="UP000216446">
    <property type="component" value="Unassembled WGS sequence"/>
</dbReference>
<evidence type="ECO:0000313" key="2">
    <source>
        <dbReference type="EMBL" id="OZC02109.1"/>
    </source>
</evidence>
<name>A0A259TWG2_9BACT</name>
<accession>A0A259TWG2</accession>
<evidence type="ECO:0008006" key="4">
    <source>
        <dbReference type="Google" id="ProtNLM"/>
    </source>
</evidence>
<sequence>MTLRFLVLALAFSLTACGGDDVSTDEVQETGAPSTAFGRAAQGMGALKDMADQMEESANTAPAEPVNHRVLAEVLPEEAAGFPQASTEGESQSMGGAFSISQRSAVYETEGEDGQITVEVMDLGGLPSVAMFGAPWAMMDVDKETDTTYERTITYQGQRGYRKYDTERRRGELSALIENRYLVKVSGRDVEDAQMEEALQAVDTRRLASMKDEGRPAS</sequence>
<proteinExistence type="predicted"/>
<dbReference type="RefSeq" id="WP_094546011.1">
    <property type="nucleotide sequence ID" value="NZ_MQWB01000001.1"/>
</dbReference>
<dbReference type="EMBL" id="MQWB01000001">
    <property type="protein sequence ID" value="OZC02109.1"/>
    <property type="molecule type" value="Genomic_DNA"/>
</dbReference>
<reference evidence="2 3" key="1">
    <citation type="submission" date="2016-11" db="EMBL/GenBank/DDBJ databases">
        <title>Study of marine rhodopsin-containing bacteria.</title>
        <authorList>
            <person name="Yoshizawa S."/>
            <person name="Kumagai Y."/>
            <person name="Kogure K."/>
        </authorList>
    </citation>
    <scope>NUCLEOTIDE SEQUENCE [LARGE SCALE GENOMIC DNA]</scope>
    <source>
        <strain evidence="2 3">SG-29</strain>
    </source>
</reference>
<evidence type="ECO:0000313" key="3">
    <source>
        <dbReference type="Proteomes" id="UP000216446"/>
    </source>
</evidence>
<evidence type="ECO:0000256" key="1">
    <source>
        <dbReference type="SAM" id="SignalP"/>
    </source>
</evidence>
<gene>
    <name evidence="2" type="ORF">BSZ36_03385</name>
</gene>
<dbReference type="PROSITE" id="PS51257">
    <property type="entry name" value="PROKAR_LIPOPROTEIN"/>
    <property type="match status" value="1"/>
</dbReference>
<dbReference type="AlphaFoldDB" id="A0A259TWG2"/>
<feature type="chain" id="PRO_5012017224" description="DUF4367 domain-containing protein" evidence="1">
    <location>
        <begin position="19"/>
        <end position="218"/>
    </location>
</feature>
<dbReference type="OrthoDB" id="958801at2"/>
<protein>
    <recommendedName>
        <fullName evidence="4">DUF4367 domain-containing protein</fullName>
    </recommendedName>
</protein>